<evidence type="ECO:0000256" key="1">
    <source>
        <dbReference type="SAM" id="Phobius"/>
    </source>
</evidence>
<name>U4QXU1_9FIRM</name>
<dbReference type="Pfam" id="PF06182">
    <property type="entry name" value="ABC2_membrane_6"/>
    <property type="match status" value="1"/>
</dbReference>
<feature type="transmembrane region" description="Helical" evidence="1">
    <location>
        <begin position="175"/>
        <end position="196"/>
    </location>
</feature>
<keyword evidence="1" id="KW-1133">Transmembrane helix</keyword>
<dbReference type="PATRIC" id="fig|1330534.3.peg.3884"/>
<dbReference type="PANTHER" id="PTHR36832">
    <property type="entry name" value="SLR1174 PROTEIN-RELATED"/>
    <property type="match status" value="1"/>
</dbReference>
<keyword evidence="1" id="KW-0812">Transmembrane</keyword>
<feature type="transmembrane region" description="Helical" evidence="1">
    <location>
        <begin position="20"/>
        <end position="41"/>
    </location>
</feature>
<sequence length="265" mass="30476">MNKYLKIMNTSLQNNMEYRFQFMTTIICSFIPFAVNSLIWLSINNYSSDLYGYSLNEIFTYYFIMMIVNNLLQCDIAYTVCDDIRSGTIIPYLLKPLNYMGYHLFNELPRKVVFILWGAAPTAVLFLFIRKSLTLSWDPILLVQFMVSLIIGILISFLLYYLLGLLAFTFSQVGNFIMGYGVLLTIISGKIFPLTLMPGVVRRILDFTPFQYTAYVPVTILQNKYDGYTEVFGVILLGIVWIAVLYGICRLLWKNGLDKYSAFGG</sequence>
<dbReference type="RefSeq" id="WP_020817267.1">
    <property type="nucleotide sequence ID" value="NZ_ATAY01000098.1"/>
</dbReference>
<gene>
    <name evidence="2" type="ORF">L323_19575</name>
</gene>
<organism evidence="2 3">
    <name type="scientific">Ruminiclostridium papyrosolvens C7</name>
    <dbReference type="NCBI Taxonomy" id="1330534"/>
    <lineage>
        <taxon>Bacteria</taxon>
        <taxon>Bacillati</taxon>
        <taxon>Bacillota</taxon>
        <taxon>Clostridia</taxon>
        <taxon>Eubacteriales</taxon>
        <taxon>Oscillospiraceae</taxon>
        <taxon>Ruminiclostridium</taxon>
    </lineage>
</organism>
<evidence type="ECO:0008006" key="4">
    <source>
        <dbReference type="Google" id="ProtNLM"/>
    </source>
</evidence>
<feature type="transmembrane region" description="Helical" evidence="1">
    <location>
        <begin position="231"/>
        <end position="253"/>
    </location>
</feature>
<feature type="transmembrane region" description="Helical" evidence="1">
    <location>
        <begin position="61"/>
        <end position="81"/>
    </location>
</feature>
<feature type="transmembrane region" description="Helical" evidence="1">
    <location>
        <begin position="141"/>
        <end position="163"/>
    </location>
</feature>
<protein>
    <recommendedName>
        <fullName evidence="4">ABC transporter permease</fullName>
    </recommendedName>
</protein>
<evidence type="ECO:0000313" key="3">
    <source>
        <dbReference type="Proteomes" id="UP000016860"/>
    </source>
</evidence>
<dbReference type="PANTHER" id="PTHR36832:SF1">
    <property type="entry name" value="SLR1174 PROTEIN"/>
    <property type="match status" value="1"/>
</dbReference>
<accession>U4QXU1</accession>
<dbReference type="InterPro" id="IPR010390">
    <property type="entry name" value="ABC-2_transporter-like"/>
</dbReference>
<feature type="transmembrane region" description="Helical" evidence="1">
    <location>
        <begin position="112"/>
        <end position="129"/>
    </location>
</feature>
<reference evidence="2 3" key="1">
    <citation type="journal article" date="2013" name="Genome Announc.">
        <title>Draft Genome Sequence of the Cellulolytic Bacterium Clostridium papyrosolvens C7 (ATCC 700395).</title>
        <authorList>
            <person name="Zepeda V."/>
            <person name="Dassa B."/>
            <person name="Borovok I."/>
            <person name="Lamed R."/>
            <person name="Bayer E.A."/>
            <person name="Cate J.H."/>
        </authorList>
    </citation>
    <scope>NUCLEOTIDE SEQUENCE [LARGE SCALE GENOMIC DNA]</scope>
    <source>
        <strain evidence="2 3">C7</strain>
    </source>
</reference>
<dbReference type="STRING" id="1330534.L323_19575"/>
<dbReference type="AlphaFoldDB" id="U4QXU1"/>
<dbReference type="Proteomes" id="UP000016860">
    <property type="component" value="Unassembled WGS sequence"/>
</dbReference>
<proteinExistence type="predicted"/>
<dbReference type="EMBL" id="ATAY01000098">
    <property type="protein sequence ID" value="EPR07727.1"/>
    <property type="molecule type" value="Genomic_DNA"/>
</dbReference>
<evidence type="ECO:0000313" key="2">
    <source>
        <dbReference type="EMBL" id="EPR07727.1"/>
    </source>
</evidence>
<keyword evidence="1" id="KW-0472">Membrane</keyword>
<dbReference type="OrthoDB" id="2027431at2"/>
<comment type="caution">
    <text evidence="2">The sequence shown here is derived from an EMBL/GenBank/DDBJ whole genome shotgun (WGS) entry which is preliminary data.</text>
</comment>